<dbReference type="GO" id="GO:0004190">
    <property type="term" value="F:aspartic-type endopeptidase activity"/>
    <property type="evidence" value="ECO:0007669"/>
    <property type="project" value="UniProtKB-KW"/>
</dbReference>
<sequence length="494" mass="53810">MSLIIAKIAYIIAFLSLYTIAFLPIEQNRYLSSNDVYQVSSVEKSPDSFQVSKYTESKQQQVLSSSSNSSKTILNLIPGLSIIETDDNNECYFVNTTIGEAKFPLIIDTGSAYLWVYGDDCTDAACSGEILYTPTFASVSESESATSTATSTFELAYVTGTASGEIMDDNIIVNKLATTQKFKFGMANRVPDFFERYPVSGIFGFPSNDSSSIESIVSALYDSHAIGVKRFSLSLGKINENDSYLNNSGIFAIGEPVEELYTGEIHYTPLISNIYNYWLIEINSVYVNSFKLNFSSEVDTLLSPYTSREAIIDTGTTVLVLPDEDALTIHSFFTNSITDGTNFAIYCNSSLTIDFEINGKNFTLSSSDYIGAEYPTTSIYNGYCVSNIQGMSSTSQDWILGAVFLKTLYLDFNVNDQTIGFATKKENVYLTSTATSTVTATSSLSSSATLSLSIAGSSAISTSSYKGEGASGPFPRGSSFSVVSLCSYFLFMLF</sequence>
<dbReference type="PRINTS" id="PR00792">
    <property type="entry name" value="PEPSIN"/>
</dbReference>
<gene>
    <name evidence="9" type="ORF">WICMUC_003214</name>
</gene>
<dbReference type="EMBL" id="JAEUBF010000846">
    <property type="protein sequence ID" value="KAH3674537.1"/>
    <property type="molecule type" value="Genomic_DNA"/>
</dbReference>
<organism evidence="9 10">
    <name type="scientific">Wickerhamomyces mucosus</name>
    <dbReference type="NCBI Taxonomy" id="1378264"/>
    <lineage>
        <taxon>Eukaryota</taxon>
        <taxon>Fungi</taxon>
        <taxon>Dikarya</taxon>
        <taxon>Ascomycota</taxon>
        <taxon>Saccharomycotina</taxon>
        <taxon>Saccharomycetes</taxon>
        <taxon>Phaffomycetales</taxon>
        <taxon>Wickerhamomycetaceae</taxon>
        <taxon>Wickerhamomyces</taxon>
    </lineage>
</organism>
<evidence type="ECO:0000256" key="1">
    <source>
        <dbReference type="ARBA" id="ARBA00007447"/>
    </source>
</evidence>
<evidence type="ECO:0000256" key="3">
    <source>
        <dbReference type="ARBA" id="ARBA00022750"/>
    </source>
</evidence>
<keyword evidence="6" id="KW-0378">Hydrolase</keyword>
<keyword evidence="2" id="KW-0732">Signal</keyword>
<comment type="caution">
    <text evidence="9">The sequence shown here is derived from an EMBL/GenBank/DDBJ whole genome shotgun (WGS) entry which is preliminary data.</text>
</comment>
<keyword evidence="10" id="KW-1185">Reference proteome</keyword>
<dbReference type="InterPro" id="IPR021109">
    <property type="entry name" value="Peptidase_aspartic_dom_sf"/>
</dbReference>
<dbReference type="Pfam" id="PF00026">
    <property type="entry name" value="Asp"/>
    <property type="match status" value="1"/>
</dbReference>
<dbReference type="InterPro" id="IPR034164">
    <property type="entry name" value="Pepsin-like_dom"/>
</dbReference>
<dbReference type="OrthoDB" id="28208at2759"/>
<keyword evidence="7" id="KW-1133">Transmembrane helix</keyword>
<evidence type="ECO:0000313" key="10">
    <source>
        <dbReference type="Proteomes" id="UP000769528"/>
    </source>
</evidence>
<accession>A0A9P8PM32</accession>
<dbReference type="CDD" id="cd05471">
    <property type="entry name" value="pepsin_like"/>
    <property type="match status" value="1"/>
</dbReference>
<evidence type="ECO:0000256" key="7">
    <source>
        <dbReference type="SAM" id="Phobius"/>
    </source>
</evidence>
<evidence type="ECO:0000256" key="4">
    <source>
        <dbReference type="PIRSR" id="PIRSR601461-1"/>
    </source>
</evidence>
<name>A0A9P8PM32_9ASCO</name>
<dbReference type="PROSITE" id="PS51767">
    <property type="entry name" value="PEPTIDASE_A1"/>
    <property type="match status" value="1"/>
</dbReference>
<dbReference type="Gene3D" id="2.40.70.10">
    <property type="entry name" value="Acid Proteases"/>
    <property type="match status" value="2"/>
</dbReference>
<dbReference type="PROSITE" id="PS00141">
    <property type="entry name" value="ASP_PROTEASE"/>
    <property type="match status" value="2"/>
</dbReference>
<keyword evidence="5" id="KW-1015">Disulfide bond</keyword>
<dbReference type="GO" id="GO:0006508">
    <property type="term" value="P:proteolysis"/>
    <property type="evidence" value="ECO:0007669"/>
    <property type="project" value="UniProtKB-KW"/>
</dbReference>
<feature type="active site" evidence="4">
    <location>
        <position position="313"/>
    </location>
</feature>
<dbReference type="AlphaFoldDB" id="A0A9P8PM32"/>
<dbReference type="InterPro" id="IPR033121">
    <property type="entry name" value="PEPTIDASE_A1"/>
</dbReference>
<feature type="disulfide bond" evidence="5">
    <location>
        <begin position="347"/>
        <end position="384"/>
    </location>
</feature>
<dbReference type="PANTHER" id="PTHR47966">
    <property type="entry name" value="BETA-SITE APP-CLEAVING ENZYME, ISOFORM A-RELATED"/>
    <property type="match status" value="1"/>
</dbReference>
<keyword evidence="7" id="KW-0812">Transmembrane</keyword>
<evidence type="ECO:0000256" key="6">
    <source>
        <dbReference type="RuleBase" id="RU000454"/>
    </source>
</evidence>
<reference evidence="9" key="2">
    <citation type="submission" date="2021-01" db="EMBL/GenBank/DDBJ databases">
        <authorList>
            <person name="Schikora-Tamarit M.A."/>
        </authorList>
    </citation>
    <scope>NUCLEOTIDE SEQUENCE</scope>
    <source>
        <strain evidence="9">CBS6341</strain>
    </source>
</reference>
<dbReference type="PANTHER" id="PTHR47966:SF75">
    <property type="entry name" value="ENDOPEPTIDASE (CTSD), PUTATIVE (AFU_ORTHOLOGUE AFUA_4G07040)-RELATED"/>
    <property type="match status" value="1"/>
</dbReference>
<feature type="domain" description="Peptidase A1" evidence="8">
    <location>
        <begin position="92"/>
        <end position="422"/>
    </location>
</feature>
<dbReference type="InterPro" id="IPR001969">
    <property type="entry name" value="Aspartic_peptidase_AS"/>
</dbReference>
<evidence type="ECO:0000313" key="9">
    <source>
        <dbReference type="EMBL" id="KAH3674537.1"/>
    </source>
</evidence>
<reference evidence="9" key="1">
    <citation type="journal article" date="2021" name="Open Biol.">
        <title>Shared evolutionary footprints suggest mitochondrial oxidative damage underlies multiple complex I losses in fungi.</title>
        <authorList>
            <person name="Schikora-Tamarit M.A."/>
            <person name="Marcet-Houben M."/>
            <person name="Nosek J."/>
            <person name="Gabaldon T."/>
        </authorList>
    </citation>
    <scope>NUCLEOTIDE SEQUENCE</scope>
    <source>
        <strain evidence="9">CBS6341</strain>
    </source>
</reference>
<protein>
    <recommendedName>
        <fullName evidence="8">Peptidase A1 domain-containing protein</fullName>
    </recommendedName>
</protein>
<evidence type="ECO:0000259" key="8">
    <source>
        <dbReference type="PROSITE" id="PS51767"/>
    </source>
</evidence>
<dbReference type="Proteomes" id="UP000769528">
    <property type="component" value="Unassembled WGS sequence"/>
</dbReference>
<dbReference type="InterPro" id="IPR001461">
    <property type="entry name" value="Aspartic_peptidase_A1"/>
</dbReference>
<evidence type="ECO:0000256" key="2">
    <source>
        <dbReference type="ARBA" id="ARBA00022729"/>
    </source>
</evidence>
<evidence type="ECO:0000256" key="5">
    <source>
        <dbReference type="PIRSR" id="PIRSR601461-2"/>
    </source>
</evidence>
<keyword evidence="6" id="KW-0645">Protease</keyword>
<keyword evidence="7" id="KW-0472">Membrane</keyword>
<proteinExistence type="inferred from homology"/>
<feature type="active site" evidence="4">
    <location>
        <position position="108"/>
    </location>
</feature>
<comment type="similarity">
    <text evidence="1 6">Belongs to the peptidase A1 family.</text>
</comment>
<dbReference type="SUPFAM" id="SSF50630">
    <property type="entry name" value="Acid proteases"/>
    <property type="match status" value="1"/>
</dbReference>
<feature type="transmembrane region" description="Helical" evidence="7">
    <location>
        <begin position="7"/>
        <end position="25"/>
    </location>
</feature>
<keyword evidence="3 6" id="KW-0064">Aspartyl protease</keyword>